<dbReference type="AlphaFoldDB" id="A0A128A653"/>
<proteinExistence type="predicted"/>
<organism evidence="2 3">
    <name type="scientific">Nitrosotalea devaniterrae</name>
    <dbReference type="NCBI Taxonomy" id="1078905"/>
    <lineage>
        <taxon>Archaea</taxon>
        <taxon>Nitrososphaerota</taxon>
        <taxon>Nitrososphaeria</taxon>
        <taxon>Nitrosotaleales</taxon>
        <taxon>Nitrosotaleaceae</taxon>
        <taxon>Nitrosotalea</taxon>
    </lineage>
</organism>
<dbReference type="PANTHER" id="PTHR30595:SF6">
    <property type="entry name" value="SCHLAFEN ALBA-2 DOMAIN-CONTAINING PROTEIN"/>
    <property type="match status" value="1"/>
</dbReference>
<dbReference type="InterPro" id="IPR038461">
    <property type="entry name" value="Schlafen_AlbA_2_dom_sf"/>
</dbReference>
<evidence type="ECO:0000313" key="3">
    <source>
        <dbReference type="Proteomes" id="UP000196239"/>
    </source>
</evidence>
<dbReference type="Gene3D" id="3.30.950.30">
    <property type="entry name" value="Schlafen, AAA domain"/>
    <property type="match status" value="1"/>
</dbReference>
<sequence length="421" mass="48275">MYDIRKTINEIESVDRTHFNEKIILHLAIDKKDTPKPSFIKIDFLAKDEPLPDELTYDYGDFIIIRKTISYSEFIDMLYHIEDQTKFGIRPIQDNIVKTEQWDRFYISSNQSWGYIQPEFPTLYFQSRFDQQTSGIIPQEILAAKDTPPYPNASKAIAHIFGIRVGWNQERYFVISIPDYRARIKTVRISNNKILTDIDARYISEKELFYQFYLGGNNQAVSESKVEIKNGISTISIPKDSDHYLVLLMTKSGELLDKKEISTAYPSQDSSVIVEIPSYSLMEMISNGEGKHIEFKSKLDNPEPFITSVVSFSNTGGGRIFIGVNDYGEIIGIDEPDAITKKVFEWIAQYCDPRVDVKPTHSTDLNVIVVDVPKGVNKPYFLKTGGCFVRHGATDRQATRVELESMKKPQDMNERRGLALE</sequence>
<dbReference type="KEGG" id="ndv:NDEV_2045"/>
<gene>
    <name evidence="2" type="ORF">NDEV_2045</name>
</gene>
<dbReference type="Proteomes" id="UP000196239">
    <property type="component" value="Chromosome 1"/>
</dbReference>
<feature type="domain" description="Schlafen AlbA-2" evidence="1">
    <location>
        <begin position="289"/>
        <end position="398"/>
    </location>
</feature>
<protein>
    <submittedName>
        <fullName evidence="2">AAA ATPase</fullName>
    </submittedName>
</protein>
<dbReference type="PANTHER" id="PTHR30595">
    <property type="entry name" value="GLPR-RELATED TRANSCRIPTIONAL REPRESSOR"/>
    <property type="match status" value="1"/>
</dbReference>
<dbReference type="InterPro" id="IPR007421">
    <property type="entry name" value="Schlafen_AlbA_2_dom"/>
</dbReference>
<dbReference type="EMBL" id="LN890280">
    <property type="protein sequence ID" value="CUR52807.1"/>
    <property type="molecule type" value="Genomic_DNA"/>
</dbReference>
<reference evidence="3" key="1">
    <citation type="submission" date="2015-10" db="EMBL/GenBank/DDBJ databases">
        <authorList>
            <person name="Lehtovirta-Morley L.E."/>
            <person name="Vieille C."/>
        </authorList>
    </citation>
    <scope>NUCLEOTIDE SEQUENCE [LARGE SCALE GENOMIC DNA]</scope>
</reference>
<evidence type="ECO:0000313" key="2">
    <source>
        <dbReference type="EMBL" id="CUR52807.1"/>
    </source>
</evidence>
<evidence type="ECO:0000259" key="1">
    <source>
        <dbReference type="Pfam" id="PF04326"/>
    </source>
</evidence>
<keyword evidence="3" id="KW-1185">Reference proteome</keyword>
<accession>A0A128A653</accession>
<dbReference type="Pfam" id="PF04326">
    <property type="entry name" value="SLFN_AlbA_2"/>
    <property type="match status" value="1"/>
</dbReference>
<name>A0A128A653_9ARCH</name>